<dbReference type="HOGENOM" id="CLU_1905381_0_0_10"/>
<dbReference type="Proteomes" id="UP000003586">
    <property type="component" value="Chromosome"/>
</dbReference>
<accession>W0F5Y1</accession>
<dbReference type="RefSeq" id="WP_008583465.1">
    <property type="nucleotide sequence ID" value="NZ_CP007035.1"/>
</dbReference>
<sequence length="126" mass="14356">MMSRKGVWNSIAFLILLLLVIAFIVARNRTQRELKSKGIVVNTTITTAVTGGRTEGGFRCAFNYKGERIELFTPSSVKRGRFNLVGKTFPAMYLPNTSTIEILIKPQDFEKFNIPYPDSLKRFLDY</sequence>
<keyword evidence="3" id="KW-1185">Reference proteome</keyword>
<reference evidence="2 3" key="1">
    <citation type="submission" date="2013-12" db="EMBL/GenBank/DDBJ databases">
        <authorList>
            <consortium name="DOE Joint Genome Institute"/>
            <person name="Eisen J."/>
            <person name="Huntemann M."/>
            <person name="Han J."/>
            <person name="Chen A."/>
            <person name="Kyrpides N."/>
            <person name="Mavromatis K."/>
            <person name="Markowitz V."/>
            <person name="Palaniappan K."/>
            <person name="Ivanova N."/>
            <person name="Schaumberg A."/>
            <person name="Pati A."/>
            <person name="Liolios K."/>
            <person name="Nordberg H.P."/>
            <person name="Cantor M.N."/>
            <person name="Hua S.X."/>
            <person name="Woyke T."/>
        </authorList>
    </citation>
    <scope>NUCLEOTIDE SEQUENCE [LARGE SCALE GENOMIC DNA]</scope>
    <source>
        <strain evidence="3">DSM 19437</strain>
    </source>
</reference>
<keyword evidence="1" id="KW-0472">Membrane</keyword>
<keyword evidence="1" id="KW-1133">Transmembrane helix</keyword>
<evidence type="ECO:0008006" key="4">
    <source>
        <dbReference type="Google" id="ProtNLM"/>
    </source>
</evidence>
<evidence type="ECO:0000313" key="2">
    <source>
        <dbReference type="EMBL" id="AHF17213.1"/>
    </source>
</evidence>
<organism evidence="2 3">
    <name type="scientific">Niabella soli DSM 19437</name>
    <dbReference type="NCBI Taxonomy" id="929713"/>
    <lineage>
        <taxon>Bacteria</taxon>
        <taxon>Pseudomonadati</taxon>
        <taxon>Bacteroidota</taxon>
        <taxon>Chitinophagia</taxon>
        <taxon>Chitinophagales</taxon>
        <taxon>Chitinophagaceae</taxon>
        <taxon>Niabella</taxon>
    </lineage>
</organism>
<keyword evidence="1" id="KW-0812">Transmembrane</keyword>
<dbReference type="STRING" id="929713.NIASO_03810"/>
<feature type="transmembrane region" description="Helical" evidence="1">
    <location>
        <begin position="6"/>
        <end position="26"/>
    </location>
</feature>
<dbReference type="KEGG" id="nso:NIASO_03810"/>
<dbReference type="EMBL" id="CP007035">
    <property type="protein sequence ID" value="AHF17213.1"/>
    <property type="molecule type" value="Genomic_DNA"/>
</dbReference>
<evidence type="ECO:0000313" key="3">
    <source>
        <dbReference type="Proteomes" id="UP000003586"/>
    </source>
</evidence>
<name>W0F5Y1_9BACT</name>
<dbReference type="OrthoDB" id="954326at2"/>
<gene>
    <name evidence="2" type="ORF">NIASO_03810</name>
</gene>
<proteinExistence type="predicted"/>
<protein>
    <recommendedName>
        <fullName evidence="4">DUF3592 domain-containing protein</fullName>
    </recommendedName>
</protein>
<dbReference type="AlphaFoldDB" id="W0F5Y1"/>
<evidence type="ECO:0000256" key="1">
    <source>
        <dbReference type="SAM" id="Phobius"/>
    </source>
</evidence>